<dbReference type="OrthoDB" id="5245023at2"/>
<sequence>MNRYAGLVSRSAAYVLDGLIVAVMAGAATLTFALVASVLGSQGRELAWMVLSTYVVFLPTIMALYCSAFWIVAGRTPGQAVFGLRVIGRDGRPPRLIAGLVRALLLAYLPVVALWLLFDRRHQGLHDKLARTSVVRSSPRGDEVPGGPHHAPSSGADHGSRGRVPTT</sequence>
<keyword evidence="2" id="KW-1003">Cell membrane</keyword>
<feature type="transmembrane region" description="Helical" evidence="7">
    <location>
        <begin position="46"/>
        <end position="72"/>
    </location>
</feature>
<gene>
    <name evidence="9" type="ORF">BC793_108270</name>
</gene>
<keyword evidence="3 7" id="KW-0812">Transmembrane</keyword>
<evidence type="ECO:0000256" key="7">
    <source>
        <dbReference type="SAM" id="Phobius"/>
    </source>
</evidence>
<evidence type="ECO:0000313" key="10">
    <source>
        <dbReference type="Proteomes" id="UP000245697"/>
    </source>
</evidence>
<reference evidence="9 10" key="1">
    <citation type="submission" date="2018-05" db="EMBL/GenBank/DDBJ databases">
        <title>Genomic Encyclopedia of Archaeal and Bacterial Type Strains, Phase II (KMG-II): from individual species to whole genera.</title>
        <authorList>
            <person name="Goeker M."/>
        </authorList>
    </citation>
    <scope>NUCLEOTIDE SEQUENCE [LARGE SCALE GENOMIC DNA]</scope>
    <source>
        <strain evidence="9 10">DSM 45184</strain>
    </source>
</reference>
<evidence type="ECO:0000313" key="9">
    <source>
        <dbReference type="EMBL" id="PWK47155.1"/>
    </source>
</evidence>
<keyword evidence="10" id="KW-1185">Reference proteome</keyword>
<dbReference type="InterPro" id="IPR010432">
    <property type="entry name" value="RDD"/>
</dbReference>
<feature type="region of interest" description="Disordered" evidence="6">
    <location>
        <begin position="136"/>
        <end position="167"/>
    </location>
</feature>
<dbReference type="RefSeq" id="WP_109594460.1">
    <property type="nucleotide sequence ID" value="NZ_BONA01000049.1"/>
</dbReference>
<proteinExistence type="predicted"/>
<comment type="subcellular location">
    <subcellularLocation>
        <location evidence="1">Cell membrane</location>
        <topology evidence="1">Multi-pass membrane protein</topology>
    </subcellularLocation>
</comment>
<evidence type="ECO:0000256" key="4">
    <source>
        <dbReference type="ARBA" id="ARBA00022989"/>
    </source>
</evidence>
<dbReference type="EMBL" id="QGGR01000008">
    <property type="protein sequence ID" value="PWK47155.1"/>
    <property type="molecule type" value="Genomic_DNA"/>
</dbReference>
<accession>A0A316FGC1</accession>
<evidence type="ECO:0000256" key="6">
    <source>
        <dbReference type="SAM" id="MobiDB-lite"/>
    </source>
</evidence>
<organism evidence="9 10">
    <name type="scientific">Actinoplanes xinjiangensis</name>
    <dbReference type="NCBI Taxonomy" id="512350"/>
    <lineage>
        <taxon>Bacteria</taxon>
        <taxon>Bacillati</taxon>
        <taxon>Actinomycetota</taxon>
        <taxon>Actinomycetes</taxon>
        <taxon>Micromonosporales</taxon>
        <taxon>Micromonosporaceae</taxon>
        <taxon>Actinoplanes</taxon>
    </lineage>
</organism>
<evidence type="ECO:0000256" key="1">
    <source>
        <dbReference type="ARBA" id="ARBA00004651"/>
    </source>
</evidence>
<keyword evidence="5 7" id="KW-0472">Membrane</keyword>
<dbReference type="Proteomes" id="UP000245697">
    <property type="component" value="Unassembled WGS sequence"/>
</dbReference>
<evidence type="ECO:0000256" key="2">
    <source>
        <dbReference type="ARBA" id="ARBA00022475"/>
    </source>
</evidence>
<feature type="transmembrane region" description="Helical" evidence="7">
    <location>
        <begin position="96"/>
        <end position="118"/>
    </location>
</feature>
<dbReference type="GO" id="GO:0005886">
    <property type="term" value="C:plasma membrane"/>
    <property type="evidence" value="ECO:0007669"/>
    <property type="project" value="UniProtKB-SubCell"/>
</dbReference>
<dbReference type="InterPro" id="IPR051791">
    <property type="entry name" value="Pra-immunoreactive"/>
</dbReference>
<feature type="transmembrane region" description="Helical" evidence="7">
    <location>
        <begin position="12"/>
        <end position="39"/>
    </location>
</feature>
<evidence type="ECO:0000259" key="8">
    <source>
        <dbReference type="Pfam" id="PF06271"/>
    </source>
</evidence>
<keyword evidence="4 7" id="KW-1133">Transmembrane helix</keyword>
<protein>
    <submittedName>
        <fullName evidence="9">Putative RDD family membrane protein YckC</fullName>
    </submittedName>
</protein>
<dbReference type="PANTHER" id="PTHR36115:SF6">
    <property type="entry name" value="PROLINE-RICH ANTIGEN HOMOLOG"/>
    <property type="match status" value="1"/>
</dbReference>
<name>A0A316FGC1_9ACTN</name>
<evidence type="ECO:0000256" key="3">
    <source>
        <dbReference type="ARBA" id="ARBA00022692"/>
    </source>
</evidence>
<evidence type="ECO:0000256" key="5">
    <source>
        <dbReference type="ARBA" id="ARBA00023136"/>
    </source>
</evidence>
<dbReference type="Pfam" id="PF06271">
    <property type="entry name" value="RDD"/>
    <property type="match status" value="1"/>
</dbReference>
<dbReference type="AlphaFoldDB" id="A0A316FGC1"/>
<comment type="caution">
    <text evidence="9">The sequence shown here is derived from an EMBL/GenBank/DDBJ whole genome shotgun (WGS) entry which is preliminary data.</text>
</comment>
<dbReference type="PANTHER" id="PTHR36115">
    <property type="entry name" value="PROLINE-RICH ANTIGEN HOMOLOG-RELATED"/>
    <property type="match status" value="1"/>
</dbReference>
<feature type="domain" description="RDD" evidence="8">
    <location>
        <begin position="4"/>
        <end position="130"/>
    </location>
</feature>